<keyword evidence="1" id="KW-0812">Transmembrane</keyword>
<name>A0A9X2RX34_STRMQ</name>
<evidence type="ECO:0000313" key="2">
    <source>
        <dbReference type="EMBL" id="MCQ8833758.1"/>
    </source>
</evidence>
<evidence type="ECO:0000313" key="3">
    <source>
        <dbReference type="Proteomes" id="UP001142400"/>
    </source>
</evidence>
<reference evidence="2" key="1">
    <citation type="submission" date="2022-06" db="EMBL/GenBank/DDBJ databases">
        <title>WGS of actinobacteria.</title>
        <authorList>
            <person name="Thawai C."/>
        </authorList>
    </citation>
    <scope>NUCLEOTIDE SEQUENCE</scope>
    <source>
        <strain evidence="2">DSM 42010</strain>
    </source>
</reference>
<proteinExistence type="predicted"/>
<feature type="transmembrane region" description="Helical" evidence="1">
    <location>
        <begin position="33"/>
        <end position="50"/>
    </location>
</feature>
<evidence type="ECO:0000256" key="1">
    <source>
        <dbReference type="SAM" id="Phobius"/>
    </source>
</evidence>
<comment type="caution">
    <text evidence="2">The sequence shown here is derived from an EMBL/GenBank/DDBJ whole genome shotgun (WGS) entry which is preliminary data.</text>
</comment>
<protein>
    <submittedName>
        <fullName evidence="2">Uncharacterized protein</fullName>
    </submittedName>
</protein>
<dbReference type="Proteomes" id="UP001142400">
    <property type="component" value="Unassembled WGS sequence"/>
</dbReference>
<organism evidence="2 3">
    <name type="scientific">Streptomyces malaysiensis subsp. samsunensis</name>
    <dbReference type="NCBI Taxonomy" id="459658"/>
    <lineage>
        <taxon>Bacteria</taxon>
        <taxon>Bacillati</taxon>
        <taxon>Actinomycetota</taxon>
        <taxon>Actinomycetes</taxon>
        <taxon>Kitasatosporales</taxon>
        <taxon>Streptomycetaceae</taxon>
        <taxon>Streptomyces</taxon>
        <taxon>Streptomyces violaceusniger group</taxon>
    </lineage>
</organism>
<dbReference type="EMBL" id="JANIIC010000048">
    <property type="protein sequence ID" value="MCQ8833758.1"/>
    <property type="molecule type" value="Genomic_DNA"/>
</dbReference>
<gene>
    <name evidence="2" type="ORF">NQU54_33085</name>
</gene>
<keyword evidence="1" id="KW-0472">Membrane</keyword>
<keyword evidence="1" id="KW-1133">Transmembrane helix</keyword>
<sequence length="77" mass="8313">MTFALTSSGLALLVAIGIGWWMKKDSSFRKREVAVVSVFWILVMMTPLGTSTVEKVQEMFGNGAAGLSETVNNVSSK</sequence>
<dbReference type="AlphaFoldDB" id="A0A9X2RX34"/>
<keyword evidence="3" id="KW-1185">Reference proteome</keyword>
<dbReference type="RefSeq" id="WP_257634234.1">
    <property type="nucleotide sequence ID" value="NZ_JANIIC010000048.1"/>
</dbReference>
<accession>A0A9X2RX34</accession>